<dbReference type="PANTHER" id="PTHR43679:SF2">
    <property type="entry name" value="OCTANOYL-[GCVH]:PROTEIN N-OCTANOYLTRANSFERASE"/>
    <property type="match status" value="1"/>
</dbReference>
<keyword evidence="2" id="KW-0436">Ligase</keyword>
<dbReference type="GO" id="GO:0016874">
    <property type="term" value="F:ligase activity"/>
    <property type="evidence" value="ECO:0007669"/>
    <property type="project" value="UniProtKB-KW"/>
</dbReference>
<protein>
    <submittedName>
        <fullName evidence="2">Biotin/lipoate A/B protein ligase family</fullName>
    </submittedName>
</protein>
<accession>A2BVK1</accession>
<dbReference type="EMBL" id="CP000552">
    <property type="protein sequence ID" value="ABM71812.1"/>
    <property type="molecule type" value="Genomic_DNA"/>
</dbReference>
<evidence type="ECO:0000259" key="1">
    <source>
        <dbReference type="PROSITE" id="PS51733"/>
    </source>
</evidence>
<dbReference type="SUPFAM" id="SSF55681">
    <property type="entry name" value="Class II aaRS and biotin synthetases"/>
    <property type="match status" value="1"/>
</dbReference>
<sequence>MALDLHFLEKTISKVEILFTLRFYYWEGDWISLGYHQKIIPPHWEKLFKDGIIKIVRRPSGGGAVLHSGGITYALTFKKSSYKSFSYELVNNWLIKSFNELGLGLERGNLRKSTIKENCFGSSYISDLVDQYGFKRIGSAQYRKKGAFLQHGEIQLNPPRELWFKIFGEEPPTKIDLNLTNEEIIKYLMKSFLESKTNLKIEKILLKKSDIKKLL</sequence>
<organism evidence="2 3">
    <name type="scientific">Prochlorococcus marinus (strain MIT 9515)</name>
    <dbReference type="NCBI Taxonomy" id="167542"/>
    <lineage>
        <taxon>Bacteria</taxon>
        <taxon>Bacillati</taxon>
        <taxon>Cyanobacteriota</taxon>
        <taxon>Cyanophyceae</taxon>
        <taxon>Synechococcales</taxon>
        <taxon>Prochlorococcaceae</taxon>
        <taxon>Prochlorococcus</taxon>
    </lineage>
</organism>
<dbReference type="Gene3D" id="3.30.930.10">
    <property type="entry name" value="Bira Bifunctional Protein, Domain 2"/>
    <property type="match status" value="1"/>
</dbReference>
<evidence type="ECO:0000313" key="2">
    <source>
        <dbReference type="EMBL" id="ABM71812.1"/>
    </source>
</evidence>
<dbReference type="Proteomes" id="UP000001589">
    <property type="component" value="Chromosome"/>
</dbReference>
<reference evidence="2 3" key="1">
    <citation type="journal article" date="2007" name="PLoS Genet.">
        <title>Patterns and implications of gene gain and loss in the evolution of Prochlorococcus.</title>
        <authorList>
            <person name="Kettler G.C."/>
            <person name="Martiny A.C."/>
            <person name="Huang K."/>
            <person name="Zucker J."/>
            <person name="Coleman M.L."/>
            <person name="Rodrigue S."/>
            <person name="Chen F."/>
            <person name="Lapidus A."/>
            <person name="Ferriera S."/>
            <person name="Johnson J."/>
            <person name="Steglich C."/>
            <person name="Church G.M."/>
            <person name="Richardson P."/>
            <person name="Chisholm S.W."/>
        </authorList>
    </citation>
    <scope>NUCLEOTIDE SEQUENCE [LARGE SCALE GENOMIC DNA]</scope>
    <source>
        <strain evidence="2 3">MIT 9515</strain>
    </source>
</reference>
<proteinExistence type="predicted"/>
<gene>
    <name evidence="2" type="primary">lplA</name>
    <name evidence="2" type="ordered locus">P9515_06031</name>
</gene>
<dbReference type="PANTHER" id="PTHR43679">
    <property type="entry name" value="OCTANOYLTRANSFERASE LIPM-RELATED"/>
    <property type="match status" value="1"/>
</dbReference>
<dbReference type="InterPro" id="IPR045864">
    <property type="entry name" value="aa-tRNA-synth_II/BPL/LPL"/>
</dbReference>
<feature type="domain" description="BPL/LPL catalytic" evidence="1">
    <location>
        <begin position="15"/>
        <end position="200"/>
    </location>
</feature>
<dbReference type="InterPro" id="IPR004143">
    <property type="entry name" value="BPL_LPL_catalytic"/>
</dbReference>
<evidence type="ECO:0000313" key="3">
    <source>
        <dbReference type="Proteomes" id="UP000001589"/>
    </source>
</evidence>
<name>A2BVK1_PROM5</name>
<dbReference type="PROSITE" id="PS51733">
    <property type="entry name" value="BPL_LPL_CATALYTIC"/>
    <property type="match status" value="1"/>
</dbReference>
<dbReference type="STRING" id="167542.P9515_06031"/>
<dbReference type="Pfam" id="PF21948">
    <property type="entry name" value="LplA-B_cat"/>
    <property type="match status" value="1"/>
</dbReference>
<dbReference type="KEGG" id="pmc:P9515_06031"/>
<dbReference type="AlphaFoldDB" id="A2BVK1"/>
<dbReference type="eggNOG" id="COG0095">
    <property type="taxonomic scope" value="Bacteria"/>
</dbReference>
<dbReference type="HOGENOM" id="CLU_022986_5_3_3"/>
<dbReference type="InterPro" id="IPR050664">
    <property type="entry name" value="Octanoyltrans_LipM/LipL"/>
</dbReference>